<dbReference type="SUPFAM" id="SSF81419">
    <property type="entry name" value="Mitochondrial cytochrome c oxidase subunit VIIa"/>
    <property type="match status" value="1"/>
</dbReference>
<comment type="caution">
    <text evidence="7">The sequence shown here is derived from an EMBL/GenBank/DDBJ whole genome shotgun (WGS) entry which is preliminary data.</text>
</comment>
<accession>A0A9N8W0G7</accession>
<comment type="subcellular location">
    <subcellularLocation>
        <location evidence="1">Mitochondrion inner membrane</location>
    </subcellularLocation>
</comment>
<dbReference type="Proteomes" id="UP000789342">
    <property type="component" value="Unassembled WGS sequence"/>
</dbReference>
<evidence type="ECO:0000313" key="8">
    <source>
        <dbReference type="Proteomes" id="UP000789342"/>
    </source>
</evidence>
<feature type="transmembrane region" description="Helical" evidence="6">
    <location>
        <begin position="37"/>
        <end position="56"/>
    </location>
</feature>
<evidence type="ECO:0000256" key="4">
    <source>
        <dbReference type="ARBA" id="ARBA00023128"/>
    </source>
</evidence>
<evidence type="ECO:0000256" key="5">
    <source>
        <dbReference type="ARBA" id="ARBA00023136"/>
    </source>
</evidence>
<reference evidence="7" key="1">
    <citation type="submission" date="2021-06" db="EMBL/GenBank/DDBJ databases">
        <authorList>
            <person name="Kallberg Y."/>
            <person name="Tangrot J."/>
            <person name="Rosling A."/>
        </authorList>
    </citation>
    <scope>NUCLEOTIDE SEQUENCE</scope>
    <source>
        <strain evidence="7">CL551</strain>
    </source>
</reference>
<evidence type="ECO:0000256" key="1">
    <source>
        <dbReference type="ARBA" id="ARBA00004273"/>
    </source>
</evidence>
<dbReference type="AlphaFoldDB" id="A0A9N8W0G7"/>
<dbReference type="GO" id="GO:0006123">
    <property type="term" value="P:mitochondrial electron transport, cytochrome c to oxygen"/>
    <property type="evidence" value="ECO:0007669"/>
    <property type="project" value="InterPro"/>
</dbReference>
<dbReference type="Pfam" id="PF02238">
    <property type="entry name" value="COX7a"/>
    <property type="match status" value="1"/>
</dbReference>
<evidence type="ECO:0000256" key="6">
    <source>
        <dbReference type="SAM" id="Phobius"/>
    </source>
</evidence>
<evidence type="ECO:0000313" key="7">
    <source>
        <dbReference type="EMBL" id="CAG8467759.1"/>
    </source>
</evidence>
<keyword evidence="4" id="KW-0496">Mitochondrion</keyword>
<dbReference type="GO" id="GO:0045277">
    <property type="term" value="C:respiratory chain complex IV"/>
    <property type="evidence" value="ECO:0007669"/>
    <property type="project" value="InterPro"/>
</dbReference>
<protein>
    <submittedName>
        <fullName evidence="7">18247_t:CDS:1</fullName>
    </submittedName>
</protein>
<evidence type="ECO:0000256" key="3">
    <source>
        <dbReference type="ARBA" id="ARBA00022792"/>
    </source>
</evidence>
<sequence>MTLMINRPNRVIEKQKFFQAHTNEPLWLRGGSARKPFLFVYFAAIGFGTLGSLYGATKLARGTK</sequence>
<evidence type="ECO:0000256" key="2">
    <source>
        <dbReference type="ARBA" id="ARBA00009331"/>
    </source>
</evidence>
<dbReference type="GO" id="GO:0005743">
    <property type="term" value="C:mitochondrial inner membrane"/>
    <property type="evidence" value="ECO:0007669"/>
    <property type="project" value="UniProtKB-SubCell"/>
</dbReference>
<keyword evidence="8" id="KW-1185">Reference proteome</keyword>
<proteinExistence type="inferred from homology"/>
<dbReference type="InterPro" id="IPR039297">
    <property type="entry name" value="COX7a"/>
</dbReference>
<dbReference type="EMBL" id="CAJVPV010000651">
    <property type="protein sequence ID" value="CAG8467759.1"/>
    <property type="molecule type" value="Genomic_DNA"/>
</dbReference>
<name>A0A9N8W0G7_9GLOM</name>
<organism evidence="7 8">
    <name type="scientific">Acaulospora morrowiae</name>
    <dbReference type="NCBI Taxonomy" id="94023"/>
    <lineage>
        <taxon>Eukaryota</taxon>
        <taxon>Fungi</taxon>
        <taxon>Fungi incertae sedis</taxon>
        <taxon>Mucoromycota</taxon>
        <taxon>Glomeromycotina</taxon>
        <taxon>Glomeromycetes</taxon>
        <taxon>Diversisporales</taxon>
        <taxon>Acaulosporaceae</taxon>
        <taxon>Acaulospora</taxon>
    </lineage>
</organism>
<keyword evidence="6" id="KW-0812">Transmembrane</keyword>
<gene>
    <name evidence="7" type="ORF">AMORRO_LOCUS1711</name>
</gene>
<keyword evidence="3" id="KW-0999">Mitochondrion inner membrane</keyword>
<dbReference type="InterPro" id="IPR036539">
    <property type="entry name" value="Cyt_c_oxidase_su7a_sf"/>
</dbReference>
<keyword evidence="6" id="KW-1133">Transmembrane helix</keyword>
<dbReference type="OrthoDB" id="5511599at2759"/>
<keyword evidence="5 6" id="KW-0472">Membrane</keyword>
<comment type="similarity">
    <text evidence="2">Belongs to the cytochrome c oxidase VIIa family.</text>
</comment>
<dbReference type="Gene3D" id="4.10.91.10">
    <property type="entry name" value="Cytochrome c oxidase, subunit VIIa"/>
    <property type="match status" value="1"/>
</dbReference>